<proteinExistence type="evidence at transcript level"/>
<dbReference type="EMBL" id="J02649">
    <property type="protein sequence ID" value="AAA66035.1"/>
    <property type="molecule type" value="mRNA"/>
</dbReference>
<name>Q63061_RAT</name>
<protein>
    <submittedName>
        <fullName evidence="1">Uncharacterized protein</fullName>
    </submittedName>
</protein>
<dbReference type="AlphaFoldDB" id="Q63061"/>
<dbReference type="HOGENOM" id="CLU_3299214_0_0_1"/>
<evidence type="ECO:0000313" key="1">
    <source>
        <dbReference type="EMBL" id="AAA66035.1"/>
    </source>
</evidence>
<reference evidence="1" key="2">
    <citation type="submission" date="1987-06" db="EMBL/GenBank/DDBJ databases">
        <authorList>
            <person name="Shull G.E."/>
        </authorList>
    </citation>
    <scope>NUCLEOTIDE SEQUENCE</scope>
    <source>
        <strain evidence="1">CD</strain>
        <tissue evidence="1">Stomach</tissue>
    </source>
</reference>
<accession>Q63061</accession>
<dbReference type="InParanoid" id="Q63061"/>
<dbReference type="Bgee" id="ENSRNOG00000058962">
    <property type="expression patterns" value="Expressed in adult mammalian kidney and 6 other cell types or tissues"/>
</dbReference>
<sequence>MHTTASKGRMLFMNVTMYMRRGVQIMGWSVRMAFMACFTQ</sequence>
<organism evidence="1">
    <name type="scientific">Rattus norvegicus</name>
    <name type="common">Rat</name>
    <dbReference type="NCBI Taxonomy" id="10116"/>
    <lineage>
        <taxon>Eukaryota</taxon>
        <taxon>Metazoa</taxon>
        <taxon>Chordata</taxon>
        <taxon>Craniata</taxon>
        <taxon>Vertebrata</taxon>
        <taxon>Euteleostomi</taxon>
        <taxon>Mammalia</taxon>
        <taxon>Eutheria</taxon>
        <taxon>Euarchontoglires</taxon>
        <taxon>Glires</taxon>
        <taxon>Rodentia</taxon>
        <taxon>Myomorpha</taxon>
        <taxon>Muroidea</taxon>
        <taxon>Muridae</taxon>
        <taxon>Murinae</taxon>
        <taxon>Rattus</taxon>
    </lineage>
</organism>
<reference evidence="1" key="1">
    <citation type="journal article" date="1986" name="J. Biol. Chem.">
        <title>Molecular cloning of the rat stomach (H+ + K+)-ATPase.</title>
        <authorList>
            <person name="Shull G.E."/>
            <person name="Lingrel J.B."/>
        </authorList>
    </citation>
    <scope>NUCLEOTIDE SEQUENCE</scope>
    <source>
        <strain evidence="1">CD</strain>
        <tissue evidence="1">Stomach</tissue>
    </source>
</reference>